<dbReference type="GO" id="GO:0008270">
    <property type="term" value="F:zinc ion binding"/>
    <property type="evidence" value="ECO:0007669"/>
    <property type="project" value="UniProtKB-UniRule"/>
</dbReference>
<dbReference type="SMART" id="SM00868">
    <property type="entry name" value="zf-AD"/>
    <property type="match status" value="3"/>
</dbReference>
<feature type="binding site" evidence="7">
    <location>
        <position position="520"/>
    </location>
    <ligand>
        <name>Zn(2+)</name>
        <dbReference type="ChEBI" id="CHEBI:29105"/>
    </ligand>
</feature>
<feature type="domain" description="C2H2-type" evidence="9">
    <location>
        <begin position="775"/>
        <end position="802"/>
    </location>
</feature>
<feature type="compositionally biased region" description="Acidic residues" evidence="8">
    <location>
        <begin position="1169"/>
        <end position="1178"/>
    </location>
</feature>
<feature type="compositionally biased region" description="Acidic residues" evidence="8">
    <location>
        <begin position="1227"/>
        <end position="1281"/>
    </location>
</feature>
<evidence type="ECO:0000256" key="6">
    <source>
        <dbReference type="PROSITE-ProRule" id="PRU00042"/>
    </source>
</evidence>
<dbReference type="InterPro" id="IPR012934">
    <property type="entry name" value="Znf_AD"/>
</dbReference>
<dbReference type="PROSITE" id="PS00028">
    <property type="entry name" value="ZINC_FINGER_C2H2_1"/>
    <property type="match status" value="7"/>
</dbReference>
<dbReference type="GO" id="GO:0005654">
    <property type="term" value="C:nucleoplasm"/>
    <property type="evidence" value="ECO:0007669"/>
    <property type="project" value="TreeGrafter"/>
</dbReference>
<dbReference type="Pfam" id="PF07776">
    <property type="entry name" value="zf-AD"/>
    <property type="match status" value="3"/>
</dbReference>
<dbReference type="Gene3D" id="3.30.160.60">
    <property type="entry name" value="Classic Zinc Finger"/>
    <property type="match status" value="4"/>
</dbReference>
<feature type="domain" description="C2H2-type" evidence="9">
    <location>
        <begin position="1358"/>
        <end position="1385"/>
    </location>
</feature>
<feature type="region of interest" description="Disordered" evidence="8">
    <location>
        <begin position="1169"/>
        <end position="1285"/>
    </location>
</feature>
<feature type="binding site" evidence="7">
    <location>
        <position position="1005"/>
    </location>
    <ligand>
        <name>Zn(2+)</name>
        <dbReference type="ChEBI" id="CHEBI:29105"/>
    </ligand>
</feature>
<evidence type="ECO:0000313" key="12">
    <source>
        <dbReference type="Proteomes" id="UP000075884"/>
    </source>
</evidence>
<evidence type="ECO:0000256" key="1">
    <source>
        <dbReference type="ARBA" id="ARBA00004123"/>
    </source>
</evidence>
<evidence type="ECO:0000313" key="11">
    <source>
        <dbReference type="EnsemblMetazoa" id="ADIR004880-PA"/>
    </source>
</evidence>
<evidence type="ECO:0008006" key="13">
    <source>
        <dbReference type="Google" id="ProtNLM"/>
    </source>
</evidence>
<dbReference type="GO" id="GO:0000978">
    <property type="term" value="F:RNA polymerase II cis-regulatory region sequence-specific DNA binding"/>
    <property type="evidence" value="ECO:0007669"/>
    <property type="project" value="TreeGrafter"/>
</dbReference>
<evidence type="ECO:0000259" key="10">
    <source>
        <dbReference type="PROSITE" id="PS51915"/>
    </source>
</evidence>
<dbReference type="InterPro" id="IPR013087">
    <property type="entry name" value="Znf_C2H2_type"/>
</dbReference>
<dbReference type="GO" id="GO:0001227">
    <property type="term" value="F:DNA-binding transcription repressor activity, RNA polymerase II-specific"/>
    <property type="evidence" value="ECO:0007669"/>
    <property type="project" value="TreeGrafter"/>
</dbReference>
<sequence length="1464" mass="168697">MSAKRPDSLNDQRVLLYRELFCRICLQYSKDSLIPGHAEIKNTTLFDMFIQLTTFELDDNDAFPVAICEQCVSKLTLAYNIREEFIAQTELLLKLVVQKQIIKYYEQFPLDIKPTVTQRITAKAAAPQKEPQIKKEVVDPAPNPRVSMPVRIMKPREVVLPTPTSVAEVKSEQIIDESNELENETSMMDFNNDWGNDDSSSGTSLDEDDWSYSLNPITPRMMAELQPVRQVRRKYPSHKGRDKQAQSKMELDRQESRMFRNQYSTTTCHICDQKHDSIEQRDDHFRMHIHMLPYECGECLADPPPEDPDLPPPPEPPVQQHIVLRSVVQLNSHLMMHRMPYNCEHCYRRFMSKYLLQHHTWNYHEHAKEGLTCEWCGKRYFSRRPFQEHVRRHRNSADGSKLYRCKHVDCTFTSPSSTIMSQHRLRHNKPCVCEICGQRFVSPKYTVHDHAPLPTCPMTSYPTSAQKTLLQRFCRLCLRETPFLLPFNAMLKEVTLADMLDRLLGAFRMKQTADLPNGICTTCLTKLDYAYNAQKEFVRNEQRLRHYHQHGELLEKLFAFQSHITTVRERSVAEMIAESGEEALQERIKIDPKLEVPGMRAAESSAAAGFKSVVPPGGWAVMACDCPSKPAVPPTRRTTRLAKPVHPLLKRPRRNRAILRQAIAAENPTGTSAASIDPCKCYICDSVMDCEQALRDHLVVHVDMLPYACAECTETPVASNDIPTLITSLAMLQRHFRMHSYPLKCPHCPQRFRQHTSVYTHVRYRHEMFDNPEGYTCDVCGVTIRYRPSFMYHIRMHHHEQRCTHVASTYQAYYMHRLRHEMAHRCEECEEDEEEEEEVVEEHRVLLGDGGETVNEIVLMTEGPIMDGILEQSVQQGILSKEHIELDGTAYGEVIETVEESIVVEQPFVSIGIDEVTKQEYIIDHAPSTARMEMATAGVAKKPATDTASASAAASPDRFCRICLLKRPNLTSLMERVDGVMIPEMLYKLCGRQIEVQEGYPRTICQRCLCQLDCAYRFLTEFHQQDERLRSFYWSGSVGQRLREYQDEGLEMVDKRMDELIDRNRSLFAPPAKQLRDRATNTEGKATRPKLVDVGVCTDVLEAEAFNLDVVKTEAAEETTVVMEHYVMEEEEVEQPGEDEEEAYLMLSDANESTTEEQLVSMKIDVLREEEDEEDEQDACVSYSGSKRFRTHPSAIPPKVVKLERTTSTRKADVADSVDETGRTDTDDQEVEQEADQDEGEMLDEDAEEEEEDDEDEDEEDEEEDEEEEEEEEQEDEDGEYTDQGANTSVDQVVHDPLRCFICDQVGETPEMLEQHLDMHSLMLPYECKTCKVEGAPVRLVKSISSLQNHFRSHHYPFGCDICGRRFMHRRQYVTHQGNHKAKRLMCDDCEVCGDTFAGVKKLDDHRVEKHLRGKELADFLAQQITKPKRRPGVLKKANGIRYMKKTIEKRGKIHPDPTDRIHH</sequence>
<dbReference type="PROSITE" id="PS51915">
    <property type="entry name" value="ZAD"/>
    <property type="match status" value="3"/>
</dbReference>
<evidence type="ECO:0000256" key="2">
    <source>
        <dbReference type="ARBA" id="ARBA00022723"/>
    </source>
</evidence>
<feature type="domain" description="C2H2-type" evidence="9">
    <location>
        <begin position="371"/>
        <end position="398"/>
    </location>
</feature>
<name>A0A182NB54_9DIPT</name>
<feature type="domain" description="C2H2-type" evidence="9">
    <location>
        <begin position="1388"/>
        <end position="1416"/>
    </location>
</feature>
<evidence type="ECO:0000256" key="5">
    <source>
        <dbReference type="ARBA" id="ARBA00023242"/>
    </source>
</evidence>
<reference evidence="11" key="2">
    <citation type="submission" date="2020-05" db="UniProtKB">
        <authorList>
            <consortium name="EnsemblMetazoa"/>
        </authorList>
    </citation>
    <scope>IDENTIFICATION</scope>
    <source>
        <strain evidence="11">WRAIR2</strain>
    </source>
</reference>
<accession>A0A182NB54</accession>
<dbReference type="SMART" id="SM00355">
    <property type="entry name" value="ZnF_C2H2"/>
    <property type="match status" value="13"/>
</dbReference>
<feature type="binding site" evidence="7">
    <location>
        <position position="960"/>
    </location>
    <ligand>
        <name>Zn(2+)</name>
        <dbReference type="ChEBI" id="CHEBI:29105"/>
    </ligand>
</feature>
<feature type="domain" description="ZAD" evidence="10">
    <location>
        <begin position="472"/>
        <end position="547"/>
    </location>
</feature>
<feature type="binding site" evidence="7">
    <location>
        <position position="25"/>
    </location>
    <ligand>
        <name>Zn(2+)</name>
        <dbReference type="ChEBI" id="CHEBI:29105"/>
    </ligand>
</feature>
<feature type="binding site" evidence="7">
    <location>
        <position position="1008"/>
    </location>
    <ligand>
        <name>Zn(2+)</name>
        <dbReference type="ChEBI" id="CHEBI:29105"/>
    </ligand>
</feature>
<protein>
    <recommendedName>
        <fullName evidence="13">ZAD domain-containing protein</fullName>
    </recommendedName>
</protein>
<keyword evidence="5" id="KW-0539">Nucleus</keyword>
<keyword evidence="6" id="KW-0863">Zinc-finger</keyword>
<feature type="binding site" evidence="7">
    <location>
        <position position="963"/>
    </location>
    <ligand>
        <name>Zn(2+)</name>
        <dbReference type="ChEBI" id="CHEBI:29105"/>
    </ligand>
</feature>
<feature type="compositionally biased region" description="Basic and acidic residues" evidence="8">
    <location>
        <begin position="1201"/>
        <end position="1226"/>
    </location>
</feature>
<dbReference type="VEuPathDB" id="VectorBase:ADIR004880"/>
<feature type="region of interest" description="Disordered" evidence="8">
    <location>
        <begin position="234"/>
        <end position="253"/>
    </location>
</feature>
<evidence type="ECO:0000256" key="3">
    <source>
        <dbReference type="ARBA" id="ARBA00022737"/>
    </source>
</evidence>
<feature type="binding site" evidence="7">
    <location>
        <position position="523"/>
    </location>
    <ligand>
        <name>Zn(2+)</name>
        <dbReference type="ChEBI" id="CHEBI:29105"/>
    </ligand>
</feature>
<feature type="domain" description="ZAD" evidence="10">
    <location>
        <begin position="20"/>
        <end position="95"/>
    </location>
</feature>
<keyword evidence="12" id="KW-1185">Reference proteome</keyword>
<proteinExistence type="predicted"/>
<dbReference type="PANTHER" id="PTHR24399">
    <property type="entry name" value="ZINC FINGER AND BTB DOMAIN-CONTAINING"/>
    <property type="match status" value="1"/>
</dbReference>
<evidence type="ECO:0000259" key="9">
    <source>
        <dbReference type="PROSITE" id="PS50157"/>
    </source>
</evidence>
<feature type="binding site" evidence="7">
    <location>
        <position position="68"/>
    </location>
    <ligand>
        <name>Zn(2+)</name>
        <dbReference type="ChEBI" id="CHEBI:29105"/>
    </ligand>
</feature>
<evidence type="ECO:0000256" key="4">
    <source>
        <dbReference type="ARBA" id="ARBA00022833"/>
    </source>
</evidence>
<feature type="binding site" evidence="7">
    <location>
        <position position="477"/>
    </location>
    <ligand>
        <name>Zn(2+)</name>
        <dbReference type="ChEBI" id="CHEBI:29105"/>
    </ligand>
</feature>
<evidence type="ECO:0000256" key="7">
    <source>
        <dbReference type="PROSITE-ProRule" id="PRU01263"/>
    </source>
</evidence>
<keyword evidence="4 7" id="KW-0862">Zinc</keyword>
<feature type="binding site" evidence="7">
    <location>
        <position position="71"/>
    </location>
    <ligand>
        <name>Zn(2+)</name>
        <dbReference type="ChEBI" id="CHEBI:29105"/>
    </ligand>
</feature>
<feature type="binding site" evidence="7">
    <location>
        <position position="474"/>
    </location>
    <ligand>
        <name>Zn(2+)</name>
        <dbReference type="ChEBI" id="CHEBI:29105"/>
    </ligand>
</feature>
<feature type="binding site" evidence="7">
    <location>
        <position position="22"/>
    </location>
    <ligand>
        <name>Zn(2+)</name>
        <dbReference type="ChEBI" id="CHEBI:29105"/>
    </ligand>
</feature>
<feature type="domain" description="ZAD" evidence="10">
    <location>
        <begin position="958"/>
        <end position="1032"/>
    </location>
</feature>
<organism evidence="11 12">
    <name type="scientific">Anopheles dirus</name>
    <dbReference type="NCBI Taxonomy" id="7168"/>
    <lineage>
        <taxon>Eukaryota</taxon>
        <taxon>Metazoa</taxon>
        <taxon>Ecdysozoa</taxon>
        <taxon>Arthropoda</taxon>
        <taxon>Hexapoda</taxon>
        <taxon>Insecta</taxon>
        <taxon>Pterygota</taxon>
        <taxon>Neoptera</taxon>
        <taxon>Endopterygota</taxon>
        <taxon>Diptera</taxon>
        <taxon>Nematocera</taxon>
        <taxon>Culicoidea</taxon>
        <taxon>Culicidae</taxon>
        <taxon>Anophelinae</taxon>
        <taxon>Anopheles</taxon>
    </lineage>
</organism>
<feature type="domain" description="C2H2-type" evidence="9">
    <location>
        <begin position="743"/>
        <end position="766"/>
    </location>
</feature>
<dbReference type="STRING" id="7168.A0A182NB54"/>
<reference evidence="12" key="1">
    <citation type="submission" date="2013-03" db="EMBL/GenBank/DDBJ databases">
        <title>The Genome Sequence of Anopheles dirus WRAIR2.</title>
        <authorList>
            <consortium name="The Broad Institute Genomics Platform"/>
            <person name="Neafsey D.E."/>
            <person name="Walton C."/>
            <person name="Walker B."/>
            <person name="Young S.K."/>
            <person name="Zeng Q."/>
            <person name="Gargeya S."/>
            <person name="Fitzgerald M."/>
            <person name="Haas B."/>
            <person name="Abouelleil A."/>
            <person name="Allen A.W."/>
            <person name="Alvarado L."/>
            <person name="Arachchi H.M."/>
            <person name="Berlin A.M."/>
            <person name="Chapman S.B."/>
            <person name="Gainer-Dewar J."/>
            <person name="Goldberg J."/>
            <person name="Griggs A."/>
            <person name="Gujja S."/>
            <person name="Hansen M."/>
            <person name="Howarth C."/>
            <person name="Imamovic A."/>
            <person name="Ireland A."/>
            <person name="Larimer J."/>
            <person name="McCowan C."/>
            <person name="Murphy C."/>
            <person name="Pearson M."/>
            <person name="Poon T.W."/>
            <person name="Priest M."/>
            <person name="Roberts A."/>
            <person name="Saif S."/>
            <person name="Shea T."/>
            <person name="Sisk P."/>
            <person name="Sykes S."/>
            <person name="Wortman J."/>
            <person name="Nusbaum C."/>
            <person name="Birren B."/>
        </authorList>
    </citation>
    <scope>NUCLEOTIDE SEQUENCE [LARGE SCALE GENOMIC DNA]</scope>
    <source>
        <strain evidence="12">WRAIR2</strain>
    </source>
</reference>
<comment type="subcellular location">
    <subcellularLocation>
        <location evidence="1">Nucleus</location>
    </subcellularLocation>
</comment>
<dbReference type="PROSITE" id="PS50157">
    <property type="entry name" value="ZINC_FINGER_C2H2_2"/>
    <property type="match status" value="6"/>
</dbReference>
<feature type="compositionally biased region" description="Basic and acidic residues" evidence="8">
    <location>
        <begin position="242"/>
        <end position="253"/>
    </location>
</feature>
<dbReference type="PANTHER" id="PTHR24399:SF23">
    <property type="entry name" value="C2H2-TYPE DOMAIN-CONTAINING PROTEIN"/>
    <property type="match status" value="1"/>
</dbReference>
<dbReference type="SUPFAM" id="SSF57716">
    <property type="entry name" value="Glucocorticoid receptor-like (DNA-binding domain)"/>
    <property type="match status" value="3"/>
</dbReference>
<evidence type="ECO:0000256" key="8">
    <source>
        <dbReference type="SAM" id="MobiDB-lite"/>
    </source>
</evidence>
<keyword evidence="2 7" id="KW-0479">Metal-binding</keyword>
<dbReference type="EnsemblMetazoa" id="ADIR004880-RA">
    <property type="protein sequence ID" value="ADIR004880-PA"/>
    <property type="gene ID" value="ADIR004880"/>
</dbReference>
<dbReference type="Proteomes" id="UP000075884">
    <property type="component" value="Unassembled WGS sequence"/>
</dbReference>
<feature type="domain" description="C2H2-type" evidence="9">
    <location>
        <begin position="341"/>
        <end position="369"/>
    </location>
</feature>
<keyword evidence="3" id="KW-0677">Repeat</keyword>